<feature type="region of interest" description="Disordered" evidence="1">
    <location>
        <begin position="323"/>
        <end position="355"/>
    </location>
</feature>
<feature type="compositionally biased region" description="Polar residues" evidence="1">
    <location>
        <begin position="323"/>
        <end position="335"/>
    </location>
</feature>
<dbReference type="SUPFAM" id="SSF50370">
    <property type="entry name" value="Ricin B-like lectins"/>
    <property type="match status" value="1"/>
</dbReference>
<dbReference type="OrthoDB" id="3228793at2759"/>
<proteinExistence type="predicted"/>
<sequence>MVLTTSGVADPTLHSPSCSLCPPLHPPGLASDREERIMFYINPRPLRASLPFIPHLLLLTSGSGPGADNARPDHPRVRTIHPRLCLPNSRYPTHTRSRPPPLCAPRRIPSPSLSLSPIREVQEHPYNDADFMEALSYARYGPPSGVTDGTESSWRVYARNAFGGVPVPIQDSPLDAAEEAQRRLDEVQERLLSELSRYEPPGLNGDQGQTDDAEYEQESDQQRQLLDLVQQALVQGVPRYVPPHIEDGEARVDAQESDENESEEEESSEEEEGEAEEEEEGSSTSESEGREYDIREASPTLYHVVNEPEPAPAPTAIVIPASDRSSTPVSHSNSPTKEKEQHPLPPHIPDARPIPYRKLEPGVYTITDASWGTALDLSGGDNRSAIAFSVHGWENQQWEFVPLGPGYAIKSVHNGSYLTMDGRLHDNVPLITTPFPVSWDVEVYSGGEEDDDDVLVRIRWPHENLIFALRDATPGTKVTLTNDSIAVGYNQYWRLHPRVTKGQDVTTSTVNTKDDSHAGVTTVTTTTTTTTIKTVTRVISRG</sequence>
<dbReference type="EMBL" id="SEOQ01000668">
    <property type="protein sequence ID" value="TFY58650.1"/>
    <property type="molecule type" value="Genomic_DNA"/>
</dbReference>
<keyword evidence="4" id="KW-1185">Reference proteome</keyword>
<evidence type="ECO:0000313" key="3">
    <source>
        <dbReference type="EMBL" id="TFY58650.1"/>
    </source>
</evidence>
<feature type="compositionally biased region" description="Basic and acidic residues" evidence="1">
    <location>
        <begin position="244"/>
        <end position="254"/>
    </location>
</feature>
<comment type="caution">
    <text evidence="3">The sequence shown here is derived from an EMBL/GenBank/DDBJ whole genome shotgun (WGS) entry which is preliminary data.</text>
</comment>
<dbReference type="CDD" id="cd23422">
    <property type="entry name" value="beta-trefoil_Ricin_MPL_CNL"/>
    <property type="match status" value="1"/>
</dbReference>
<dbReference type="Proteomes" id="UP000298327">
    <property type="component" value="Unassembled WGS sequence"/>
</dbReference>
<evidence type="ECO:0000313" key="4">
    <source>
        <dbReference type="Proteomes" id="UP000298327"/>
    </source>
</evidence>
<protein>
    <recommendedName>
        <fullName evidence="2">Ricin B lectin domain-containing protein</fullName>
    </recommendedName>
</protein>
<evidence type="ECO:0000259" key="2">
    <source>
        <dbReference type="Pfam" id="PF14200"/>
    </source>
</evidence>
<feature type="region of interest" description="Disordered" evidence="1">
    <location>
        <begin position="240"/>
        <end position="291"/>
    </location>
</feature>
<organism evidence="3 4">
    <name type="scientific">Dentipellis fragilis</name>
    <dbReference type="NCBI Taxonomy" id="205917"/>
    <lineage>
        <taxon>Eukaryota</taxon>
        <taxon>Fungi</taxon>
        <taxon>Dikarya</taxon>
        <taxon>Basidiomycota</taxon>
        <taxon>Agaricomycotina</taxon>
        <taxon>Agaricomycetes</taxon>
        <taxon>Russulales</taxon>
        <taxon>Hericiaceae</taxon>
        <taxon>Dentipellis</taxon>
    </lineage>
</organism>
<dbReference type="Gene3D" id="2.80.10.50">
    <property type="match status" value="1"/>
</dbReference>
<feature type="compositionally biased region" description="Acidic residues" evidence="1">
    <location>
        <begin position="255"/>
        <end position="281"/>
    </location>
</feature>
<gene>
    <name evidence="3" type="ORF">EVG20_g8068</name>
</gene>
<accession>A0A4Y9Y9F3</accession>
<dbReference type="InterPro" id="IPR035992">
    <property type="entry name" value="Ricin_B-like_lectins"/>
</dbReference>
<dbReference type="Pfam" id="PF14200">
    <property type="entry name" value="RicinB_lectin_2"/>
    <property type="match status" value="1"/>
</dbReference>
<feature type="compositionally biased region" description="Acidic residues" evidence="1">
    <location>
        <begin position="209"/>
        <end position="219"/>
    </location>
</feature>
<dbReference type="AlphaFoldDB" id="A0A4Y9Y9F3"/>
<feature type="region of interest" description="Disordered" evidence="1">
    <location>
        <begin position="85"/>
        <end position="109"/>
    </location>
</feature>
<name>A0A4Y9Y9F3_9AGAM</name>
<reference evidence="3 4" key="1">
    <citation type="submission" date="2019-02" db="EMBL/GenBank/DDBJ databases">
        <title>Genome sequencing of the rare red list fungi Dentipellis fragilis.</title>
        <authorList>
            <person name="Buettner E."/>
            <person name="Kellner H."/>
        </authorList>
    </citation>
    <scope>NUCLEOTIDE SEQUENCE [LARGE SCALE GENOMIC DNA]</scope>
    <source>
        <strain evidence="3 4">DSM 105465</strain>
    </source>
</reference>
<evidence type="ECO:0000256" key="1">
    <source>
        <dbReference type="SAM" id="MobiDB-lite"/>
    </source>
</evidence>
<feature type="domain" description="Ricin B lectin" evidence="2">
    <location>
        <begin position="360"/>
        <end position="423"/>
    </location>
</feature>
<dbReference type="InterPro" id="IPR000772">
    <property type="entry name" value="Ricin_B_lectin"/>
</dbReference>
<feature type="region of interest" description="Disordered" evidence="1">
    <location>
        <begin position="194"/>
        <end position="221"/>
    </location>
</feature>